<feature type="compositionally biased region" description="Low complexity" evidence="2">
    <location>
        <begin position="68"/>
        <end position="77"/>
    </location>
</feature>
<feature type="coiled-coil region" evidence="1">
    <location>
        <begin position="247"/>
        <end position="274"/>
    </location>
</feature>
<evidence type="ECO:0000313" key="4">
    <source>
        <dbReference type="Proteomes" id="UP000799537"/>
    </source>
</evidence>
<evidence type="ECO:0000256" key="2">
    <source>
        <dbReference type="SAM" id="MobiDB-lite"/>
    </source>
</evidence>
<name>A0A6A6D7B6_ZASCE</name>
<sequence length="316" mass="34712">MASADNIKNGTEAPAMATTAKASGHLRDRSSKIAGPKMPTASPSINNTVAPTNNQYSNRTGATKSRKPAPAARPVAPQTAIERPGPPPEKKRKTSAMTTLEGAALPDLEDSSDDRKDKQLKPRKYVEMPYTARGHINKATPEGHYNSLLVDVTPVAINNEQRVIQEVYRAVSRKSQFINSNYIDTLDAEHEELNCLKYVQECRSRRQGKENRLDDDGLAGQKPLKHFRGASRALQQLKTVKTYEIVQQEMCSILQTCQQKLEELKNETDEAGDDDDVVKISEKMAALSVIKTIAGAGLTAGREGVRTKYEVGKVLV</sequence>
<dbReference type="EMBL" id="ML993579">
    <property type="protein sequence ID" value="KAF2173526.1"/>
    <property type="molecule type" value="Genomic_DNA"/>
</dbReference>
<feature type="region of interest" description="Disordered" evidence="2">
    <location>
        <begin position="1"/>
        <end position="96"/>
    </location>
</feature>
<proteinExistence type="predicted"/>
<dbReference type="GeneID" id="54564226"/>
<reference evidence="3" key="1">
    <citation type="journal article" date="2020" name="Stud. Mycol.">
        <title>101 Dothideomycetes genomes: a test case for predicting lifestyles and emergence of pathogens.</title>
        <authorList>
            <person name="Haridas S."/>
            <person name="Albert R."/>
            <person name="Binder M."/>
            <person name="Bloem J."/>
            <person name="Labutti K."/>
            <person name="Salamov A."/>
            <person name="Andreopoulos B."/>
            <person name="Baker S."/>
            <person name="Barry K."/>
            <person name="Bills G."/>
            <person name="Bluhm B."/>
            <person name="Cannon C."/>
            <person name="Castanera R."/>
            <person name="Culley D."/>
            <person name="Daum C."/>
            <person name="Ezra D."/>
            <person name="Gonzalez J."/>
            <person name="Henrissat B."/>
            <person name="Kuo A."/>
            <person name="Liang C."/>
            <person name="Lipzen A."/>
            <person name="Lutzoni F."/>
            <person name="Magnuson J."/>
            <person name="Mondo S."/>
            <person name="Nolan M."/>
            <person name="Ohm R."/>
            <person name="Pangilinan J."/>
            <person name="Park H.-J."/>
            <person name="Ramirez L."/>
            <person name="Alfaro M."/>
            <person name="Sun H."/>
            <person name="Tritt A."/>
            <person name="Yoshinaga Y."/>
            <person name="Zwiers L.-H."/>
            <person name="Turgeon B."/>
            <person name="Goodwin S."/>
            <person name="Spatafora J."/>
            <person name="Crous P."/>
            <person name="Grigoriev I."/>
        </authorList>
    </citation>
    <scope>NUCLEOTIDE SEQUENCE</scope>
    <source>
        <strain evidence="3">ATCC 36951</strain>
    </source>
</reference>
<dbReference type="Proteomes" id="UP000799537">
    <property type="component" value="Unassembled WGS sequence"/>
</dbReference>
<dbReference type="RefSeq" id="XP_033674415.1">
    <property type="nucleotide sequence ID" value="XM_033810954.1"/>
</dbReference>
<protein>
    <submittedName>
        <fullName evidence="3">Uncharacterized protein</fullName>
    </submittedName>
</protein>
<keyword evidence="4" id="KW-1185">Reference proteome</keyword>
<organism evidence="3 4">
    <name type="scientific">Zasmidium cellare ATCC 36951</name>
    <dbReference type="NCBI Taxonomy" id="1080233"/>
    <lineage>
        <taxon>Eukaryota</taxon>
        <taxon>Fungi</taxon>
        <taxon>Dikarya</taxon>
        <taxon>Ascomycota</taxon>
        <taxon>Pezizomycotina</taxon>
        <taxon>Dothideomycetes</taxon>
        <taxon>Dothideomycetidae</taxon>
        <taxon>Mycosphaerellales</taxon>
        <taxon>Mycosphaerellaceae</taxon>
        <taxon>Zasmidium</taxon>
    </lineage>
</organism>
<dbReference type="AlphaFoldDB" id="A0A6A6D7B6"/>
<keyword evidence="1" id="KW-0175">Coiled coil</keyword>
<evidence type="ECO:0000313" key="3">
    <source>
        <dbReference type="EMBL" id="KAF2173526.1"/>
    </source>
</evidence>
<accession>A0A6A6D7B6</accession>
<feature type="compositionally biased region" description="Polar residues" evidence="2">
    <location>
        <begin position="41"/>
        <end position="63"/>
    </location>
</feature>
<feature type="region of interest" description="Disordered" evidence="2">
    <location>
        <begin position="102"/>
        <end position="121"/>
    </location>
</feature>
<gene>
    <name evidence="3" type="ORF">M409DRAFT_48489</name>
</gene>
<evidence type="ECO:0000256" key="1">
    <source>
        <dbReference type="SAM" id="Coils"/>
    </source>
</evidence>